<sequence>MPIASTLLASANLDLLSILSAAFALVSTYLLYKTYLLPNFLSPLRLIPGPPVSNKYNPYRLPFLGHFLEILVDEAGLPHRRWIEQYGHIVHYRGPFNNLRVVIAGPKALQHVLNTNSYKYIKPPRINRALAAVLGNGVLLAEGDVHRKQRKMLNPAFSHKHIKEMVPIMAGPAAALAKIWSSRADEAVGQVAEFDITVDLGRATLDIIGQAGFGYDFQSLASPKNELSNAYKTLFDSSSALLQFLRTFIPVLNSIPFESNRTRWKALQSIDRVTTKLIDDKRAEALERQKQHTDSGNELDQEEVEDGKDLMSILIRGNEQVGSLEEGKLTDQELKDQILTFLAAGHETTSVTVTWMLHVFSVNQAVQRRVRKEILTHIGHPSKDKPLSYDTLNALPYLNACVKELLRYIPPVPTVSRVASEDDVILGYQIPKDTQVFISPAALHKLKSVYGEDADEFKPERWLDPSLASTAETLALLGNEKEAAATKLVTPDMAWAYLPFMTGPRNCIGSKFALIETKILLYYLMVDLEYHPVPDFKFKKSARITWRPFPGMNLRIKRVSDDTAL</sequence>
<evidence type="ECO:0000256" key="5">
    <source>
        <dbReference type="PIRSR" id="PIRSR602403-1"/>
    </source>
</evidence>
<dbReference type="OrthoDB" id="1470350at2759"/>
<feature type="transmembrane region" description="Helical" evidence="6">
    <location>
        <begin position="12"/>
        <end position="32"/>
    </location>
</feature>
<evidence type="ECO:0000256" key="6">
    <source>
        <dbReference type="SAM" id="Phobius"/>
    </source>
</evidence>
<dbReference type="GO" id="GO:0020037">
    <property type="term" value="F:heme binding"/>
    <property type="evidence" value="ECO:0007669"/>
    <property type="project" value="InterPro"/>
</dbReference>
<evidence type="ECO:0000256" key="2">
    <source>
        <dbReference type="ARBA" id="ARBA00010617"/>
    </source>
</evidence>
<evidence type="ECO:0000256" key="3">
    <source>
        <dbReference type="ARBA" id="ARBA00022723"/>
    </source>
</evidence>
<dbReference type="PANTHER" id="PTHR24291:SF175">
    <property type="entry name" value="CYTOCHROME P450"/>
    <property type="match status" value="1"/>
</dbReference>
<dbReference type="PRINTS" id="PR00465">
    <property type="entry name" value="EP450IV"/>
</dbReference>
<protein>
    <recommendedName>
        <fullName evidence="9">Cytochrome P450</fullName>
    </recommendedName>
</protein>
<dbReference type="InterPro" id="IPR036396">
    <property type="entry name" value="Cyt_P450_sf"/>
</dbReference>
<evidence type="ECO:0000313" key="7">
    <source>
        <dbReference type="EMBL" id="KAF9577455.1"/>
    </source>
</evidence>
<name>A0A9P6FKT3_9FUNG</name>
<gene>
    <name evidence="7" type="ORF">BGW38_007324</name>
</gene>
<comment type="caution">
    <text evidence="7">The sequence shown here is derived from an EMBL/GenBank/DDBJ whole genome shotgun (WGS) entry which is preliminary data.</text>
</comment>
<comment type="similarity">
    <text evidence="2">Belongs to the cytochrome P450 family.</text>
</comment>
<dbReference type="Pfam" id="PF00067">
    <property type="entry name" value="p450"/>
    <property type="match status" value="1"/>
</dbReference>
<dbReference type="AlphaFoldDB" id="A0A9P6FKT3"/>
<feature type="binding site" description="axial binding residue" evidence="5">
    <location>
        <position position="507"/>
    </location>
    <ligand>
        <name>heme</name>
        <dbReference type="ChEBI" id="CHEBI:30413"/>
    </ligand>
    <ligandPart>
        <name>Fe</name>
        <dbReference type="ChEBI" id="CHEBI:18248"/>
    </ligandPart>
</feature>
<keyword evidence="3 5" id="KW-0479">Metal-binding</keyword>
<dbReference type="CDD" id="cd11069">
    <property type="entry name" value="CYP_FUM15-like"/>
    <property type="match status" value="1"/>
</dbReference>
<keyword evidence="6" id="KW-0812">Transmembrane</keyword>
<dbReference type="Proteomes" id="UP000780801">
    <property type="component" value="Unassembled WGS sequence"/>
</dbReference>
<reference evidence="7" key="1">
    <citation type="journal article" date="2020" name="Fungal Divers.">
        <title>Resolving the Mortierellaceae phylogeny through synthesis of multi-gene phylogenetics and phylogenomics.</title>
        <authorList>
            <person name="Vandepol N."/>
            <person name="Liber J."/>
            <person name="Desiro A."/>
            <person name="Na H."/>
            <person name="Kennedy M."/>
            <person name="Barry K."/>
            <person name="Grigoriev I.V."/>
            <person name="Miller A.N."/>
            <person name="O'Donnell K."/>
            <person name="Stajich J.E."/>
            <person name="Bonito G."/>
        </authorList>
    </citation>
    <scope>NUCLEOTIDE SEQUENCE</scope>
    <source>
        <strain evidence="7">KOD1015</strain>
    </source>
</reference>
<dbReference type="PANTHER" id="PTHR24291">
    <property type="entry name" value="CYTOCHROME P450 FAMILY 4"/>
    <property type="match status" value="1"/>
</dbReference>
<dbReference type="InterPro" id="IPR050196">
    <property type="entry name" value="Cytochrome_P450_Monoox"/>
</dbReference>
<keyword evidence="5" id="KW-0349">Heme</keyword>
<dbReference type="PRINTS" id="PR00385">
    <property type="entry name" value="P450"/>
</dbReference>
<keyword evidence="8" id="KW-1185">Reference proteome</keyword>
<dbReference type="EMBL" id="JAABOA010004813">
    <property type="protein sequence ID" value="KAF9577455.1"/>
    <property type="molecule type" value="Genomic_DNA"/>
</dbReference>
<keyword evidence="6" id="KW-1133">Transmembrane helix</keyword>
<dbReference type="GO" id="GO:0005506">
    <property type="term" value="F:iron ion binding"/>
    <property type="evidence" value="ECO:0007669"/>
    <property type="project" value="InterPro"/>
</dbReference>
<organism evidence="7 8">
    <name type="scientific">Lunasporangiospora selenospora</name>
    <dbReference type="NCBI Taxonomy" id="979761"/>
    <lineage>
        <taxon>Eukaryota</taxon>
        <taxon>Fungi</taxon>
        <taxon>Fungi incertae sedis</taxon>
        <taxon>Mucoromycota</taxon>
        <taxon>Mortierellomycotina</taxon>
        <taxon>Mortierellomycetes</taxon>
        <taxon>Mortierellales</taxon>
        <taxon>Mortierellaceae</taxon>
        <taxon>Lunasporangiospora</taxon>
    </lineage>
</organism>
<dbReference type="InterPro" id="IPR001128">
    <property type="entry name" value="Cyt_P450"/>
</dbReference>
<dbReference type="Gene3D" id="1.10.630.10">
    <property type="entry name" value="Cytochrome P450"/>
    <property type="match status" value="1"/>
</dbReference>
<keyword evidence="6" id="KW-0472">Membrane</keyword>
<evidence type="ECO:0000256" key="4">
    <source>
        <dbReference type="ARBA" id="ARBA00023004"/>
    </source>
</evidence>
<evidence type="ECO:0008006" key="9">
    <source>
        <dbReference type="Google" id="ProtNLM"/>
    </source>
</evidence>
<proteinExistence type="inferred from homology"/>
<dbReference type="GO" id="GO:0004497">
    <property type="term" value="F:monooxygenase activity"/>
    <property type="evidence" value="ECO:0007669"/>
    <property type="project" value="InterPro"/>
</dbReference>
<dbReference type="InterPro" id="IPR002403">
    <property type="entry name" value="Cyt_P450_E_grp-IV"/>
</dbReference>
<keyword evidence="4 5" id="KW-0408">Iron</keyword>
<evidence type="ECO:0000313" key="8">
    <source>
        <dbReference type="Proteomes" id="UP000780801"/>
    </source>
</evidence>
<dbReference type="SUPFAM" id="SSF48264">
    <property type="entry name" value="Cytochrome P450"/>
    <property type="match status" value="1"/>
</dbReference>
<evidence type="ECO:0000256" key="1">
    <source>
        <dbReference type="ARBA" id="ARBA00001971"/>
    </source>
</evidence>
<dbReference type="GO" id="GO:0016705">
    <property type="term" value="F:oxidoreductase activity, acting on paired donors, with incorporation or reduction of molecular oxygen"/>
    <property type="evidence" value="ECO:0007669"/>
    <property type="project" value="InterPro"/>
</dbReference>
<comment type="cofactor">
    <cofactor evidence="1 5">
        <name>heme</name>
        <dbReference type="ChEBI" id="CHEBI:30413"/>
    </cofactor>
</comment>
<accession>A0A9P6FKT3</accession>